<dbReference type="EMBL" id="JARSBO010000014">
    <property type="protein sequence ID" value="MDG4721612.1"/>
    <property type="molecule type" value="Genomic_DNA"/>
</dbReference>
<keyword evidence="2" id="KW-1185">Reference proteome</keyword>
<organism evidence="1 2">
    <name type="scientific">Thalassospira aquimaris</name>
    <dbReference type="NCBI Taxonomy" id="3037796"/>
    <lineage>
        <taxon>Bacteria</taxon>
        <taxon>Pseudomonadati</taxon>
        <taxon>Pseudomonadota</taxon>
        <taxon>Alphaproteobacteria</taxon>
        <taxon>Rhodospirillales</taxon>
        <taxon>Thalassospiraceae</taxon>
        <taxon>Thalassospira</taxon>
    </lineage>
</organism>
<dbReference type="RefSeq" id="WP_278007061.1">
    <property type="nucleotide sequence ID" value="NZ_JARSBO010000014.1"/>
</dbReference>
<protein>
    <submittedName>
        <fullName evidence="1">Uncharacterized protein</fullName>
    </submittedName>
</protein>
<sequence length="167" mass="17890">MKPRKPRTFHSACAFAVAVLSDDEVKAATGKSMSLLRRASDPDDHAVEIRCADAAALEAVLLGHGHAPQFLTAFQDAVEQHLGHAINHQPGNLLERLADAVEKVGNISAELRAATHPDSPGGTAIVPYECDQVETAICEAIEVLEAKRRDIQAIRKQGNVTNINKAS</sequence>
<reference evidence="1 2" key="1">
    <citation type="submission" date="2023-03" db="EMBL/GenBank/DDBJ databases">
        <title>Strain FZY0004 represents a novel species in the genus Thalassospira isolated from seawater.</title>
        <authorList>
            <person name="Fu Z.-Y."/>
        </authorList>
    </citation>
    <scope>NUCLEOTIDE SEQUENCE [LARGE SCALE GENOMIC DNA]</scope>
    <source>
        <strain evidence="1 2">FZY0004</strain>
    </source>
</reference>
<gene>
    <name evidence="1" type="ORF">P7680_21590</name>
</gene>
<name>A0ABT6GHP9_9PROT</name>
<evidence type="ECO:0000313" key="2">
    <source>
        <dbReference type="Proteomes" id="UP001529180"/>
    </source>
</evidence>
<comment type="caution">
    <text evidence="1">The sequence shown here is derived from an EMBL/GenBank/DDBJ whole genome shotgun (WGS) entry which is preliminary data.</text>
</comment>
<accession>A0ABT6GHP9</accession>
<dbReference type="Proteomes" id="UP001529180">
    <property type="component" value="Unassembled WGS sequence"/>
</dbReference>
<evidence type="ECO:0000313" key="1">
    <source>
        <dbReference type="EMBL" id="MDG4721612.1"/>
    </source>
</evidence>
<proteinExistence type="predicted"/>